<accession>A0A841FP85</accession>
<organism evidence="7 8">
    <name type="scientific">Phytomonospora endophytica</name>
    <dbReference type="NCBI Taxonomy" id="714109"/>
    <lineage>
        <taxon>Bacteria</taxon>
        <taxon>Bacillati</taxon>
        <taxon>Actinomycetota</taxon>
        <taxon>Actinomycetes</taxon>
        <taxon>Micromonosporales</taxon>
        <taxon>Micromonosporaceae</taxon>
        <taxon>Phytomonospora</taxon>
    </lineage>
</organism>
<gene>
    <name evidence="7" type="ORF">HNR73_005795</name>
</gene>
<dbReference type="InterPro" id="IPR013324">
    <property type="entry name" value="RNA_pol_sigma_r3/r4-like"/>
</dbReference>
<dbReference type="NCBIfam" id="TIGR02983">
    <property type="entry name" value="SigE-fam_strep"/>
    <property type="match status" value="1"/>
</dbReference>
<reference evidence="7 8" key="1">
    <citation type="submission" date="2020-08" db="EMBL/GenBank/DDBJ databases">
        <title>Genomic Encyclopedia of Type Strains, Phase IV (KMG-IV): sequencing the most valuable type-strain genomes for metagenomic binning, comparative biology and taxonomic classification.</title>
        <authorList>
            <person name="Goeker M."/>
        </authorList>
    </citation>
    <scope>NUCLEOTIDE SEQUENCE [LARGE SCALE GENOMIC DNA]</scope>
    <source>
        <strain evidence="7 8">YIM 65646</strain>
    </source>
</reference>
<dbReference type="PANTHER" id="PTHR43133">
    <property type="entry name" value="RNA POLYMERASE ECF-TYPE SIGMA FACTO"/>
    <property type="match status" value="1"/>
</dbReference>
<dbReference type="SUPFAM" id="SSF88659">
    <property type="entry name" value="Sigma3 and sigma4 domains of RNA polymerase sigma factors"/>
    <property type="match status" value="1"/>
</dbReference>
<dbReference type="GO" id="GO:0006352">
    <property type="term" value="P:DNA-templated transcription initiation"/>
    <property type="evidence" value="ECO:0007669"/>
    <property type="project" value="InterPro"/>
</dbReference>
<dbReference type="InterPro" id="IPR014284">
    <property type="entry name" value="RNA_pol_sigma-70_dom"/>
</dbReference>
<keyword evidence="4" id="KW-0238">DNA-binding</keyword>
<dbReference type="RefSeq" id="WP_184790723.1">
    <property type="nucleotide sequence ID" value="NZ_BONT01000066.1"/>
</dbReference>
<dbReference type="Gene3D" id="1.10.1740.10">
    <property type="match status" value="1"/>
</dbReference>
<keyword evidence="2" id="KW-0805">Transcription regulation</keyword>
<protein>
    <submittedName>
        <fullName evidence="7">RNA polymerase sigma-70 factor (Sigma-E family)</fullName>
    </submittedName>
</protein>
<keyword evidence="5" id="KW-0804">Transcription</keyword>
<dbReference type="Pfam" id="PF08281">
    <property type="entry name" value="Sigma70_r4_2"/>
    <property type="match status" value="1"/>
</dbReference>
<dbReference type="SUPFAM" id="SSF88946">
    <property type="entry name" value="Sigma2 domain of RNA polymerase sigma factors"/>
    <property type="match status" value="1"/>
</dbReference>
<evidence type="ECO:0000259" key="6">
    <source>
        <dbReference type="Pfam" id="PF08281"/>
    </source>
</evidence>
<comment type="similarity">
    <text evidence="1">Belongs to the sigma-70 factor family. ECF subfamily.</text>
</comment>
<dbReference type="Proteomes" id="UP000548476">
    <property type="component" value="Unassembled WGS sequence"/>
</dbReference>
<evidence type="ECO:0000313" key="8">
    <source>
        <dbReference type="Proteomes" id="UP000548476"/>
    </source>
</evidence>
<dbReference type="GO" id="GO:0016987">
    <property type="term" value="F:sigma factor activity"/>
    <property type="evidence" value="ECO:0007669"/>
    <property type="project" value="UniProtKB-KW"/>
</dbReference>
<keyword evidence="3" id="KW-0731">Sigma factor</keyword>
<name>A0A841FP85_9ACTN</name>
<evidence type="ECO:0000313" key="7">
    <source>
        <dbReference type="EMBL" id="MBB6037915.1"/>
    </source>
</evidence>
<dbReference type="EMBL" id="JACHGT010000014">
    <property type="protein sequence ID" value="MBB6037915.1"/>
    <property type="molecule type" value="Genomic_DNA"/>
</dbReference>
<evidence type="ECO:0000256" key="1">
    <source>
        <dbReference type="ARBA" id="ARBA00010641"/>
    </source>
</evidence>
<evidence type="ECO:0000256" key="2">
    <source>
        <dbReference type="ARBA" id="ARBA00023015"/>
    </source>
</evidence>
<feature type="domain" description="RNA polymerase sigma factor 70 region 4 type 2" evidence="6">
    <location>
        <begin position="107"/>
        <end position="157"/>
    </location>
</feature>
<dbReference type="InterPro" id="IPR014325">
    <property type="entry name" value="RNA_pol_sigma-E_actinobac"/>
</dbReference>
<dbReference type="NCBIfam" id="TIGR02937">
    <property type="entry name" value="sigma70-ECF"/>
    <property type="match status" value="1"/>
</dbReference>
<dbReference type="InterPro" id="IPR036388">
    <property type="entry name" value="WH-like_DNA-bd_sf"/>
</dbReference>
<comment type="caution">
    <text evidence="7">The sequence shown here is derived from an EMBL/GenBank/DDBJ whole genome shotgun (WGS) entry which is preliminary data.</text>
</comment>
<sequence length="174" mass="20198">MKPAHEREFAEFVTARSPRLLRLAYLLTGDVHLAQDLLQTSLMACQRRWVRVRELDQPFFYVRKVMYRQQSNWWRSRRRRPEVVVPDLPDTEGGGDPAESYPDRGGLIAALRALPPRQRAVVVLRYYEDRPEAEVAELLKISPGTVRSQASRALSKLRATYPEWNGSPRKEALR</sequence>
<evidence type="ECO:0000256" key="3">
    <source>
        <dbReference type="ARBA" id="ARBA00023082"/>
    </source>
</evidence>
<dbReference type="InterPro" id="IPR013249">
    <property type="entry name" value="RNA_pol_sigma70_r4_t2"/>
</dbReference>
<dbReference type="InterPro" id="IPR013325">
    <property type="entry name" value="RNA_pol_sigma_r2"/>
</dbReference>
<evidence type="ECO:0000256" key="5">
    <source>
        <dbReference type="ARBA" id="ARBA00023163"/>
    </source>
</evidence>
<proteinExistence type="inferred from homology"/>
<dbReference type="AlphaFoldDB" id="A0A841FP85"/>
<dbReference type="CDD" id="cd06171">
    <property type="entry name" value="Sigma70_r4"/>
    <property type="match status" value="1"/>
</dbReference>
<dbReference type="Gene3D" id="1.10.10.10">
    <property type="entry name" value="Winged helix-like DNA-binding domain superfamily/Winged helix DNA-binding domain"/>
    <property type="match status" value="1"/>
</dbReference>
<evidence type="ECO:0000256" key="4">
    <source>
        <dbReference type="ARBA" id="ARBA00023125"/>
    </source>
</evidence>
<dbReference type="PANTHER" id="PTHR43133:SF50">
    <property type="entry name" value="ECF RNA POLYMERASE SIGMA FACTOR SIGM"/>
    <property type="match status" value="1"/>
</dbReference>
<keyword evidence="8" id="KW-1185">Reference proteome</keyword>
<dbReference type="InterPro" id="IPR039425">
    <property type="entry name" value="RNA_pol_sigma-70-like"/>
</dbReference>
<dbReference type="GO" id="GO:0003677">
    <property type="term" value="F:DNA binding"/>
    <property type="evidence" value="ECO:0007669"/>
    <property type="project" value="UniProtKB-KW"/>
</dbReference>